<accession>A0A3B0XX36</accession>
<dbReference type="EMBL" id="UOFJ01000409">
    <property type="protein sequence ID" value="VAW69280.1"/>
    <property type="molecule type" value="Genomic_DNA"/>
</dbReference>
<gene>
    <name evidence="1" type="ORF">MNBD_GAMMA10-3162</name>
</gene>
<name>A0A3B0XX36_9ZZZZ</name>
<reference evidence="1" key="1">
    <citation type="submission" date="2018-06" db="EMBL/GenBank/DDBJ databases">
        <authorList>
            <person name="Zhirakovskaya E."/>
        </authorList>
    </citation>
    <scope>NUCLEOTIDE SEQUENCE</scope>
</reference>
<organism evidence="1">
    <name type="scientific">hydrothermal vent metagenome</name>
    <dbReference type="NCBI Taxonomy" id="652676"/>
    <lineage>
        <taxon>unclassified sequences</taxon>
        <taxon>metagenomes</taxon>
        <taxon>ecological metagenomes</taxon>
    </lineage>
</organism>
<proteinExistence type="predicted"/>
<evidence type="ECO:0000313" key="1">
    <source>
        <dbReference type="EMBL" id="VAW69280.1"/>
    </source>
</evidence>
<protein>
    <submittedName>
        <fullName evidence="1">Uncharacterized protein</fullName>
    </submittedName>
</protein>
<sequence>MFWIRLKKAALCEYTKVAAVRECQDSEEINSGVNAITNESAGKVASRMDVGCELTGMYFLTFFE</sequence>
<dbReference type="AlphaFoldDB" id="A0A3B0XX36"/>